<dbReference type="SUPFAM" id="SSF46548">
    <property type="entry name" value="alpha-helical ferredoxin"/>
    <property type="match status" value="1"/>
</dbReference>
<name>A0A5K8AA88_9BACT</name>
<evidence type="ECO:0000256" key="2">
    <source>
        <dbReference type="ARBA" id="ARBA00023004"/>
    </source>
</evidence>
<dbReference type="EMBL" id="AP021879">
    <property type="protein sequence ID" value="BBO89431.1"/>
    <property type="molecule type" value="Genomic_DNA"/>
</dbReference>
<evidence type="ECO:0000313" key="6">
    <source>
        <dbReference type="Proteomes" id="UP000422108"/>
    </source>
</evidence>
<dbReference type="Pfam" id="PF17179">
    <property type="entry name" value="Fer4_22"/>
    <property type="match status" value="1"/>
</dbReference>
<dbReference type="AlphaFoldDB" id="A0A5K8AA88"/>
<evidence type="ECO:0000259" key="4">
    <source>
        <dbReference type="PROSITE" id="PS51379"/>
    </source>
</evidence>
<dbReference type="Proteomes" id="UP000422108">
    <property type="component" value="Chromosome"/>
</dbReference>
<keyword evidence="3" id="KW-0411">Iron-sulfur</keyword>
<dbReference type="PANTHER" id="PTHR40447">
    <property type="entry name" value="ANAEROBIC SULFITE REDUCTASE SUBUNIT A"/>
    <property type="match status" value="1"/>
</dbReference>
<evidence type="ECO:0000256" key="3">
    <source>
        <dbReference type="ARBA" id="ARBA00023014"/>
    </source>
</evidence>
<dbReference type="GO" id="GO:0046872">
    <property type="term" value="F:metal ion binding"/>
    <property type="evidence" value="ECO:0007669"/>
    <property type="project" value="UniProtKB-KW"/>
</dbReference>
<reference evidence="5 6" key="1">
    <citation type="submission" date="2019-11" db="EMBL/GenBank/DDBJ databases">
        <title>Comparative genomics of hydrocarbon-degrading Desulfosarcina strains.</title>
        <authorList>
            <person name="Watanabe M."/>
            <person name="Kojima H."/>
            <person name="Fukui M."/>
        </authorList>
    </citation>
    <scope>NUCLEOTIDE SEQUENCE [LARGE SCALE GENOMIC DNA]</scope>
    <source>
        <strain evidence="6">oXyS1</strain>
    </source>
</reference>
<sequence>MMNFSGQDASRLQFHIKVKNMTLLTIDKDHWTQGLAAAADHYRLFGPVKEKDQHQFKALEKGRLPDLDLVNTRLSPKDLVFPQSEIMLTYSLDESREDHHIMKEAHTDHAPRAVVGMRPCDARAIQLVKLNFDTPDVKDPYWLKAYEATTFIGMACDTPLSTCFCTSAGCGPYNAEGLDILMMDRGETYLAKIFTEKGKAFADTAGWNQATPEAAEAFVAAKEAAEAKMVSTISTDNLADTDLLDLHGAPFWDDIAFACLNCGTCTFTCPTCWCFDIQDEVQGKSGVRMKNWDSCMFPIFTVHTTGHNPRDTKTQRVRQRFMHKLKYFVDKYQTGIMCVGCGRCVRQCPVNIDIRRVCELMNSFKPADACVAQG</sequence>
<proteinExistence type="predicted"/>
<organism evidence="5 6">
    <name type="scientific">Desulfosarcina ovata subsp. ovata</name>
    <dbReference type="NCBI Taxonomy" id="2752305"/>
    <lineage>
        <taxon>Bacteria</taxon>
        <taxon>Pseudomonadati</taxon>
        <taxon>Thermodesulfobacteriota</taxon>
        <taxon>Desulfobacteria</taxon>
        <taxon>Desulfobacterales</taxon>
        <taxon>Desulfosarcinaceae</taxon>
        <taxon>Desulfosarcina</taxon>
    </lineage>
</organism>
<gene>
    <name evidence="5" type="primary">hydB-2_1</name>
    <name evidence="5" type="ORF">DSCOOX_26110</name>
</gene>
<dbReference type="InterPro" id="IPR009051">
    <property type="entry name" value="Helical_ferredxn"/>
</dbReference>
<evidence type="ECO:0000313" key="5">
    <source>
        <dbReference type="EMBL" id="BBO89431.1"/>
    </source>
</evidence>
<dbReference type="PROSITE" id="PS51379">
    <property type="entry name" value="4FE4S_FER_2"/>
    <property type="match status" value="2"/>
</dbReference>
<dbReference type="Gene3D" id="1.10.1060.10">
    <property type="entry name" value="Alpha-helical ferredoxin"/>
    <property type="match status" value="1"/>
</dbReference>
<dbReference type="GO" id="GO:0051536">
    <property type="term" value="F:iron-sulfur cluster binding"/>
    <property type="evidence" value="ECO:0007669"/>
    <property type="project" value="UniProtKB-KW"/>
</dbReference>
<keyword evidence="1" id="KW-0479">Metal-binding</keyword>
<accession>A0A5K8AA88</accession>
<feature type="domain" description="4Fe-4S ferredoxin-type" evidence="4">
    <location>
        <begin position="248"/>
        <end position="280"/>
    </location>
</feature>
<feature type="domain" description="4Fe-4S ferredoxin-type" evidence="4">
    <location>
        <begin position="325"/>
        <end position="357"/>
    </location>
</feature>
<protein>
    <submittedName>
        <fullName evidence="5">4Fe-4S ferredoxin</fullName>
    </submittedName>
</protein>
<keyword evidence="6" id="KW-1185">Reference proteome</keyword>
<dbReference type="PROSITE" id="PS00198">
    <property type="entry name" value="4FE4S_FER_1"/>
    <property type="match status" value="2"/>
</dbReference>
<keyword evidence="2" id="KW-0408">Iron</keyword>
<evidence type="ECO:0000256" key="1">
    <source>
        <dbReference type="ARBA" id="ARBA00022723"/>
    </source>
</evidence>
<dbReference type="InterPro" id="IPR017896">
    <property type="entry name" value="4Fe4S_Fe-S-bd"/>
</dbReference>
<dbReference type="InterPro" id="IPR017900">
    <property type="entry name" value="4Fe4S_Fe_S_CS"/>
</dbReference>
<dbReference type="PANTHER" id="PTHR40447:SF1">
    <property type="entry name" value="ANAEROBIC SULFITE REDUCTASE SUBUNIT A"/>
    <property type="match status" value="1"/>
</dbReference>